<keyword evidence="1" id="KW-0472">Membrane</keyword>
<dbReference type="RefSeq" id="WP_073249167.1">
    <property type="nucleotide sequence ID" value="NZ_FQVG01000036.1"/>
</dbReference>
<gene>
    <name evidence="2" type="ORF">SAMN02746091_01813</name>
</gene>
<protein>
    <submittedName>
        <fullName evidence="2">Uncharacterized protein</fullName>
    </submittedName>
</protein>
<accession>A0A1M4Z328</accession>
<dbReference type="EMBL" id="FQVG01000036">
    <property type="protein sequence ID" value="SHF12197.1"/>
    <property type="molecule type" value="Genomic_DNA"/>
</dbReference>
<organism evidence="2 3">
    <name type="scientific">Caloramator proteoclasticus DSM 10124</name>
    <dbReference type="NCBI Taxonomy" id="1121262"/>
    <lineage>
        <taxon>Bacteria</taxon>
        <taxon>Bacillati</taxon>
        <taxon>Bacillota</taxon>
        <taxon>Clostridia</taxon>
        <taxon>Eubacteriales</taxon>
        <taxon>Clostridiaceae</taxon>
        <taxon>Caloramator</taxon>
    </lineage>
</organism>
<sequence>MDRLIRERFELGESLKNKSYNLNTVLTAQEDLIAHLFAGYFNKNFDAYDRAIDSVYNLTRVGGSGLHHLVDGQHTIFGALRAVKDVSEDDSFFKELSEATEHLFRDSMSVSGINPFISFTPDEFNKLAEIAKKFGISKTMLKDALTFNGPELVGGLLGITSLMFFSKTKDEERLSELSAAYLISSISALNPILFPFAAYKLINVVKDSDQKIQTLKSAGKGAIISGTSIAVSSLIGGPMWISCIASIGATVAVRYAIEKPDKAYEKIKTSGDLLKKYILKAKDINLEGDLKYEY</sequence>
<evidence type="ECO:0000313" key="2">
    <source>
        <dbReference type="EMBL" id="SHF12197.1"/>
    </source>
</evidence>
<keyword evidence="1" id="KW-0812">Transmembrane</keyword>
<evidence type="ECO:0000313" key="3">
    <source>
        <dbReference type="Proteomes" id="UP000184423"/>
    </source>
</evidence>
<dbReference type="AlphaFoldDB" id="A0A1M4Z328"/>
<feature type="transmembrane region" description="Helical" evidence="1">
    <location>
        <begin position="178"/>
        <end position="202"/>
    </location>
</feature>
<dbReference type="Proteomes" id="UP000184423">
    <property type="component" value="Unassembled WGS sequence"/>
</dbReference>
<name>A0A1M4Z328_9CLOT</name>
<keyword evidence="1" id="KW-1133">Transmembrane helix</keyword>
<evidence type="ECO:0000256" key="1">
    <source>
        <dbReference type="SAM" id="Phobius"/>
    </source>
</evidence>
<proteinExistence type="predicted"/>
<reference evidence="3" key="1">
    <citation type="submission" date="2016-11" db="EMBL/GenBank/DDBJ databases">
        <authorList>
            <person name="Varghese N."/>
            <person name="Submissions S."/>
        </authorList>
    </citation>
    <scope>NUCLEOTIDE SEQUENCE [LARGE SCALE GENOMIC DNA]</scope>
    <source>
        <strain evidence="3">DSM 10124</strain>
    </source>
</reference>
<keyword evidence="3" id="KW-1185">Reference proteome</keyword>